<organism evidence="4 5">
    <name type="scientific">Serinibacter salmoneus</name>
    <dbReference type="NCBI Taxonomy" id="556530"/>
    <lineage>
        <taxon>Bacteria</taxon>
        <taxon>Bacillati</taxon>
        <taxon>Actinomycetota</taxon>
        <taxon>Actinomycetes</taxon>
        <taxon>Micrococcales</taxon>
        <taxon>Beutenbergiaceae</taxon>
        <taxon>Serinibacter</taxon>
    </lineage>
</organism>
<dbReference type="GO" id="GO:0006355">
    <property type="term" value="P:regulation of DNA-templated transcription"/>
    <property type="evidence" value="ECO:0007669"/>
    <property type="project" value="InterPro"/>
</dbReference>
<dbReference type="SMART" id="SM00862">
    <property type="entry name" value="Trans_reg_C"/>
    <property type="match status" value="1"/>
</dbReference>
<evidence type="ECO:0000256" key="2">
    <source>
        <dbReference type="PROSITE-ProRule" id="PRU01091"/>
    </source>
</evidence>
<feature type="domain" description="OmpR/PhoB-type" evidence="3">
    <location>
        <begin position="138"/>
        <end position="235"/>
    </location>
</feature>
<reference evidence="4 5" key="1">
    <citation type="submission" date="2017-10" db="EMBL/GenBank/DDBJ databases">
        <title>Sequencing the genomes of 1000 actinobacteria strains.</title>
        <authorList>
            <person name="Klenk H.-P."/>
        </authorList>
    </citation>
    <scope>NUCLEOTIDE SEQUENCE [LARGE SCALE GENOMIC DNA]</scope>
    <source>
        <strain evidence="4 5">DSM 21801</strain>
    </source>
</reference>
<gene>
    <name evidence="4" type="ORF">ATL40_0386</name>
</gene>
<proteinExistence type="predicted"/>
<evidence type="ECO:0000313" key="5">
    <source>
        <dbReference type="Proteomes" id="UP000224915"/>
    </source>
</evidence>
<dbReference type="CDD" id="cd00383">
    <property type="entry name" value="trans_reg_C"/>
    <property type="match status" value="1"/>
</dbReference>
<evidence type="ECO:0000259" key="3">
    <source>
        <dbReference type="PROSITE" id="PS51755"/>
    </source>
</evidence>
<name>A0A2A9CYT8_9MICO</name>
<dbReference type="GO" id="GO:0003677">
    <property type="term" value="F:DNA binding"/>
    <property type="evidence" value="ECO:0007669"/>
    <property type="project" value="UniProtKB-UniRule"/>
</dbReference>
<dbReference type="InterPro" id="IPR016032">
    <property type="entry name" value="Sig_transdc_resp-reg_C-effctor"/>
</dbReference>
<dbReference type="EMBL" id="PDJD01000001">
    <property type="protein sequence ID" value="PFG18842.1"/>
    <property type="molecule type" value="Genomic_DNA"/>
</dbReference>
<evidence type="ECO:0000313" key="4">
    <source>
        <dbReference type="EMBL" id="PFG18842.1"/>
    </source>
</evidence>
<dbReference type="GO" id="GO:0000160">
    <property type="term" value="P:phosphorelay signal transduction system"/>
    <property type="evidence" value="ECO:0007669"/>
    <property type="project" value="InterPro"/>
</dbReference>
<sequence length="255" mass="26885">MTTVSQALIGSLLDVDGGARVVVVGHDHPRAVRVHRELSGSGVATRVFHEDAAAAVAWAGDHGAGVLALGDRIAQDLLAPLVRVAHDEYGMRVLLWFAPDRAEALTEAVLAGAHPVLDEEGLVREVLAWVADRGEGIAPVTRVGDLTLDVRAYDARVEGVWVGLGPVEFEVLHALASDPDHVVSRATLAARHWPGSPSAPSALSAVVARIRHKLRRIGMHGAVVTVRGVGYRVDSARMGAGATPGHRLRPSPLPV</sequence>
<dbReference type="Proteomes" id="UP000224915">
    <property type="component" value="Unassembled WGS sequence"/>
</dbReference>
<dbReference type="InterPro" id="IPR001867">
    <property type="entry name" value="OmpR/PhoB-type_DNA-bd"/>
</dbReference>
<keyword evidence="1 2" id="KW-0238">DNA-binding</keyword>
<dbReference type="AlphaFoldDB" id="A0A2A9CYT8"/>
<feature type="DNA-binding region" description="OmpR/PhoB-type" evidence="2">
    <location>
        <begin position="138"/>
        <end position="235"/>
    </location>
</feature>
<comment type="caution">
    <text evidence="4">The sequence shown here is derived from an EMBL/GenBank/DDBJ whole genome shotgun (WGS) entry which is preliminary data.</text>
</comment>
<dbReference type="Pfam" id="PF00486">
    <property type="entry name" value="Trans_reg_C"/>
    <property type="match status" value="1"/>
</dbReference>
<protein>
    <submittedName>
        <fullName evidence="4">DNA-binding response OmpR family regulator</fullName>
    </submittedName>
</protein>
<dbReference type="SUPFAM" id="SSF46894">
    <property type="entry name" value="C-terminal effector domain of the bipartite response regulators"/>
    <property type="match status" value="1"/>
</dbReference>
<dbReference type="Gene3D" id="1.10.10.10">
    <property type="entry name" value="Winged helix-like DNA-binding domain superfamily/Winged helix DNA-binding domain"/>
    <property type="match status" value="1"/>
</dbReference>
<dbReference type="PROSITE" id="PS51755">
    <property type="entry name" value="OMPR_PHOB"/>
    <property type="match status" value="1"/>
</dbReference>
<dbReference type="InterPro" id="IPR036388">
    <property type="entry name" value="WH-like_DNA-bd_sf"/>
</dbReference>
<keyword evidence="5" id="KW-1185">Reference proteome</keyword>
<accession>A0A2A9CYT8</accession>
<evidence type="ECO:0000256" key="1">
    <source>
        <dbReference type="ARBA" id="ARBA00023125"/>
    </source>
</evidence>